<evidence type="ECO:0000259" key="11">
    <source>
        <dbReference type="PROSITE" id="PS50893"/>
    </source>
</evidence>
<evidence type="ECO:0000256" key="3">
    <source>
        <dbReference type="ARBA" id="ARBA00022729"/>
    </source>
</evidence>
<dbReference type="EMBL" id="ANFO01000874">
    <property type="protein sequence ID" value="KGQ06085.1"/>
    <property type="molecule type" value="Genomic_DNA"/>
</dbReference>
<feature type="domain" description="ABC transmembrane type-1" evidence="12">
    <location>
        <begin position="5958"/>
        <end position="6236"/>
    </location>
</feature>
<dbReference type="InterPro" id="IPR011527">
    <property type="entry name" value="ABC1_TM_dom"/>
</dbReference>
<reference evidence="14 15" key="1">
    <citation type="submission" date="2012-10" db="EMBL/GenBank/DDBJ databases">
        <title>Genome sequencing and analysis of entomopathogenic fungi Beauveria bassiana D1-5.</title>
        <authorList>
            <person name="Li Q."/>
            <person name="Wang L."/>
            <person name="Zhang Z."/>
            <person name="Wang Q."/>
            <person name="Ren J."/>
            <person name="Wang M."/>
            <person name="Xu W."/>
            <person name="Wang J."/>
            <person name="Lu Y."/>
            <person name="Du Q."/>
            <person name="Sun Z."/>
        </authorList>
    </citation>
    <scope>NUCLEOTIDE SEQUENCE [LARGE SCALE GENOMIC DNA]</scope>
    <source>
        <strain evidence="14 15">D1-5</strain>
    </source>
</reference>
<dbReference type="InterPro" id="IPR003439">
    <property type="entry name" value="ABC_transporter-like_ATP-bd"/>
</dbReference>
<dbReference type="GO" id="GO:0016887">
    <property type="term" value="F:ATP hydrolysis activity"/>
    <property type="evidence" value="ECO:0007669"/>
    <property type="project" value="InterPro"/>
</dbReference>
<feature type="transmembrane region" description="Helical" evidence="9">
    <location>
        <begin position="6078"/>
        <end position="6105"/>
    </location>
</feature>
<dbReference type="PANTHER" id="PTHR43394:SF1">
    <property type="entry name" value="ATP-BINDING CASSETTE SUB-FAMILY B MEMBER 10, MITOCHONDRIAL"/>
    <property type="match status" value="1"/>
</dbReference>
<dbReference type="Pfam" id="PF19077">
    <property type="entry name" value="Big_13"/>
    <property type="match status" value="18"/>
</dbReference>
<accession>A0A0A2VIY5</accession>
<dbReference type="InterPro" id="IPR036640">
    <property type="entry name" value="ABC1_TM_sf"/>
</dbReference>
<dbReference type="InterPro" id="IPR017871">
    <property type="entry name" value="ABC_transporter-like_CS"/>
</dbReference>
<keyword evidence="6 14" id="KW-0067">ATP-binding</keyword>
<dbReference type="NCBIfam" id="NF033510">
    <property type="entry name" value="Ca_tandemer"/>
    <property type="match status" value="39"/>
</dbReference>
<dbReference type="NCBIfam" id="TIGR03375">
    <property type="entry name" value="type_I_sec_LssB"/>
    <property type="match status" value="1"/>
</dbReference>
<keyword evidence="8 9" id="KW-0472">Membrane</keyword>
<dbReference type="NCBIfam" id="NF033677">
    <property type="entry name" value="biofilm_BapA_N"/>
    <property type="match status" value="1"/>
</dbReference>
<dbReference type="Pfam" id="PF00005">
    <property type="entry name" value="ABC_tran"/>
    <property type="match status" value="1"/>
</dbReference>
<dbReference type="InterPro" id="IPR041498">
    <property type="entry name" value="Big_6"/>
</dbReference>
<proteinExistence type="predicted"/>
<sequence>MILAVICLGSGMQVKAAPAPGWAAAPGIAQTSTLTLGESILFALDRDPSVSQQAAQFGIGQAQIDQARSAWMPQISLNGSTGHSRTTDSSGSLKNSAAYGLSLTQLVYDFGKTNSNISQQQSQRESYRYQLMATLTGVAEKTAQAYVDLKRNEALVEATEESIAALQNVNAMAKLRADAGLNSSSDVLQTQTRIAGMRSTLEQYRAARQSAKARLAVLTGVSAANYQAMPVRLALEQEPLDNIDYSLIPSVLAAEAMRESSGYAVDKAKSGHWPTLSLRGGRTRYQSNNSAYWDDQIQLNVDAPIYQGGAVSAQVEQAQGARRIAASQVEQAKFDVLQKASVAMADWNGARGRETAGALQLENARRAREVYKNEYKLSKRSLNDLLSIEQDVFQAAYAQINADFDGWQAAILEVISRKDAEKTLVTGDGNLSVALSSPSVIQIHGSAKDVAHYVRQGNDLLVYMKDGSVIRCNGYFMEEEGRPGHHSELVFDDGKALTHITFDEAGAAVGTQGTELTAIAVPIESIEPFMDGSLLGDMPWGWVAGAVAGGVGIGALLAHGGDKSHTEVIDNTKPVESARPTFMVTDNKGDSQGLLSSNAVTDDSTPTFSGSGQPGATIQVKDANGNTIASTMVDSNGNWKVLLSEQPDGTHTYSVVQIDGNKITSAGEITLNVVTAQASLTAATTAGDNTLNAAEQANDFVISGSATELASGTALTVTLNGKTYATTVGSDGSWSVTVPAADAKSLADGSWTVTVSGKDAAGNNISASETLVVDTQAPSLTLDILAGDNIINAAEHNAAVTVSGKTDAEAGQVVTLKLNGKTYTATVGADGGWSMEVPAADVQAMADNSYTLNLSVSDKAGNTTTTNASLLVDTTPPEASVNTVAGDDILSVSEQGQAQIISGTSQGAAPGDKVTVSIGSETYQTTVQADGSWSVGVPKEVISSLPEGPNTITVAITDVAGNTGTTTHDITVSSTPPNVAFNAISQDNVLNAIEATQPLILSGTSNLPDGSHVTVTLNNVNYTAQVQGGVWQVQVPVSDVVKLGDTTYTLSVSGTDTTGNTGTATATLQVDTALPTVIVSTFAGDNRVNNSEIANDQMLSGRVTGAHQGDTVTINIGGKNYTATVQSDLTWSTTVPAADLRALGDGDVSIVASVTNAHGNTGSGSRDININAQLPGLRINTVSGDDVINAIEQHQDLTVTGTSTHLSAGTIITVRINGVDYQAAVSATGSWQIGIPAADVAGWPNGKLEMVASSADESGNPVAATRPVDVDLNAVAISINSVTSDGVLNAVEKAADLTLSGKTLGVEAGQTVVIKFAGHTYTTTVNQSGDWTFTVPAADMRDMIDGRADVSVSVTNVSGNGASGAREVLVDTQPPSITLNSITADNILNHAEAAQELVITGTSTAQPGQTVTVSLNNQSYTGLVLADGTWSVTVPVADLANLTDGSWSVSASVSDVAGNPASTSHGMLVDTTAPVVTINTFAGDNIVNRSEHAQAQVLSGKATGAAVGDSVKITVNGVEYSTVLDASGNWSLGLPAEVISGLADGKYTATVVVTDKAGNVGGSSLAFDVATGLPQITINAIAQDDVINAAEKSAEVTVSGTSNQPDGTQITVNLNGVDYAAVVNGNAWSVKIPAPDVAKLGEASYTVSASVTDASGNANSASHSVLVDSSLPIITINAVAGDNIINLAEVNAGQVLTGSVINAAAGDEVTVILGGKSYTVIVQSDLSWNLPLSKEMLTALGDGDLTVHASVTNGRGNTGSTDHDITIDAQLPGLRLDTISGDDIINLAEHNQDLVVSGTCSGLNAGSVVTVTLNGKDYLATVNADGSWSAAVPAADVSTWPDGVLTVTAKAQDGAQNPIGIDGIVDVDLAPVSISVNSVTADNVLNAAEKGVDLVLSGLTTNVEPGQTVTITFAGHRYTTSVNNDGSWSYTVPAADMARLKDGDAQVTVSVSNANGNPATSTQEYSVDASAPTLIIDPLSGDNLLNAAEAKQPLIVSGSSSAEPGQEVTVTLNNVNYTATVGADGRWSVSVPASDLAALKDGTLTVSASVADKAGNPANADRGMRVDITEPKLSIDPVAGDDIINASEHSQAHTVGGTSTGAAAGDVVTVVVTNGQGTSFTFTTTLDGNGNWNVGIPASVINGLADGSYTITASVTDAAGNSGSADRALTVNTALPVISLATIAGDDVINATEKGQDLVLSGTSNQPAGTLITVTLNGINYQAVAGTDGSWSTTVPASAVSKLGEANYTVTAAVTDAHGNSSSDSHNVQVDSALPTVIVNSVTSDNILNITEIAGGQTLSGTVTGAVKGDVVTINLGGKLYQATVQDDLSWSLPVSKEILTALGNGELTITASVTNGHGNTGSGSRDIVIDANLPGLRVDTVAGDDVINAIEHTQNLIINGTSSGLGAGSAVTVTINGKDYAATVRADGSWQAAVPGEDVARWAEGAVTIEVKGSSGAGNDVAIQHQVTVDLTEVVISINAVTGDNVLNAAEKGANLELSGMTQNVEPGQTVNITFAGHTYTATVQADGSWKYTVPAADMVNLKEGDTAVQVSVTNKNGNSTDAAQNVSVDTLAPALTVDPVSQDNLLNAAEAKQDLVISGTSTAEAGQTVTVRLNGESYQATVKADGSWSLTVPAADVGKLTDGNITVTASVEDQAGNPGSASRDVLVDVTVPKVTIGTMATDDVINQTEHGQALVISGTSTGAQAGDIVTVTLGNKQYTGVVDTNGNWSVGVPRADVSALGDNTYTVTASITDKAGNTGDTSHTVTVDTVAPTLSIDTIAGDNILNADEKTGDVVISGTSTGLAAGTSVTVNLNGKNYAATVGADGKWTTTVPAGDVGKLGEAFYEVSVSASNGVGNAGSQSSTLEVASTLPGVIINAVAIDDIINAAELATGQTISGRVTGVQAGADVTINIGGVNYTAKVQSDLTWSLTLGQDVLTALGDGSLKINASVTDGAGNTGTGSRDVTIDAALPGIRVNTIAGDDVINAIEHGLNLVINGTSSGLSEGSTVTVTINGKDYAATVRADGSWQTVVPGNEVSQWQAGDITVSAGGTSSSGNPVTIDHTVNVDLSAVAITIGQIAGDDVLNAAEKGADLLLSGMTQNVEAGQTISITFAGHTYTTQVASDGSWKFTVPANDMKGLKDGDTSVEVSVVNVTGNGASAGREISVDTAAPTLQINTIAGDDVLNAAEAGQPLVITGTSNAEPGQTVTVTLNNETYTGIVQANGTWSITVPADKASALGDGVYTVDASVSDAAGNGSSASHNLSVDVTVPSISFGVVAGDDVINLAEHGQAQIISGSSSGAAAGDKITVTIGANSWTTTVDAAGNWSIGVPASVVSQLADGKVTINASLTDSAGNTGSGSHEVTVNTGLPSVNFNAISGDNVLNAIEKGEVLTLSGTSANLAPGTAVIVTLNGKNYTATTDASGNWRVDVQPGDLAGLGEANYTLTATATSSIGNSAGASASLLVDTAAPGITINPVTADNVLNAAEIAAGQTLSGKVSNAAAGDAVTINLGGKTYTATVQSDLSWSLDLPADVLTALGNGKLTVTASVTNGHGNSGTADREFTVDASLPGIRINTVAGDDVVNAIEHNQNLIISGSASGMSEGSTVTVTINGKSYLATVSASGTWSAAVPAGDVSLWAAGNLTVTAAGSSSAGNPISIDRSVNVDLSPVAVSVENITADNVLNAAEKGADLVLSGKTQNVEAGQTVTITFGGRTYTAQVESDGSWHYTVPASDIAGLKDGDASVKVSVTNVNGNGASAEREFSVDATAPGLTINPIATDNVINAAEAGAGVTVTGTSNAQAGQTVTLTLDGKTYTGVVKADGTWSITLDSTALGALADNQYVIKVDVSDAAGNKTTGSQNMTLDTTAPTVSFNAVAGDDIINLEEHAQAQIISGSSTGAAAGNKIIITLDGVQYVTQVDAKGNWSVGVPASAVSALKNGTATITATLTDSAGNEGANSHTVEVNAARIGLTIDTISHDDVINAAEARQDLTIGGSSTELAVGTQVTVTLNGIQYTTTIQPGGGWSVTVPANQVQNLAHGSGYTVMASATDSANNATSATHNISVDTVAPIVTIADISGDNAINAAEQQQPLTIRGTSSAEAGQKVTVKLGSESYEATVQADGSWSITVAAEDLAKLADGEFSVHAAVNDKAGNPGSADRTLTVDTTAPTITFDKVAGDDIINSAEQQAGQAISGTTNAQPGQTITVTFNNHTYQAVDFLGAADGSYQISASVSDKAGNSSSADKQVTLSGEVPTISINTFAGDDIVSAAEHGTPLVLSGVTNAPAGQTVTITLNGQKYTTTVNGDGTWSYTLGSSAVSALADGDAYVIHASVSNSIGNSAGVDRTITVDTTPPQMTITIDSLQNDTGLSASDFITADNKVVVKGSLSGALGNNEKAQISLDGGKTWTDLVVTGTSWAYADGPLPDGTVTYHVRVVDNAGNVGSTATKNVTVDTVAPDAGTTITVEAISRDTGLDAHDFITSDNTLTLSGKLGAPLAAGEHAQISIDGGKTWVDVSVSGTSWSYVDGRQLADGDHLYQLRVVDDAGNIGSTASQLVTVDTVAPDASKTVTIDSISTDTGLSNTDFVTSDTSLTVHGSLGAPLLAGEYVQISLDGGTVWQTVVTIGSTWYFNDGRTLSDGTYQYLVRVVDDAGNVGQSASKNVTVDTTPPDASVTVTVDSITTDSGFSNSDFITNDNTLTLNGSLGAPLGSNEFVQISIDGGASWFYATSVNGTRWSYTDGRQLADGDHTWQVRVVDLAGNVGATTSQTVTVDTVAPAYGITIDGISDDTGQSASDFITMDTTLTLNGTLGHALASDERVQISLDGGRNWVDAVVNGTAWHYVDGRTLADGDYVYQVRIIDQAGNVGSTANQVVTVDTVAPDTVGSIVSYTDNNGERTGNFDSSYSTDDTSPVLNGTLNQALADGEIAQIFRDGVLVGNVTITGGTRWTFADSGLLDGSYHYVLRVTDKAGNYTESNDFGLTVDTSVPTTKALVNGLNTTDTTPIITGSVDANLVHGEFVVVTVNGKTYTSDRGGAVVVDPASNTWYLQIPDADVLSLKSYDVTAQVKSSAGNGNSVDVTHGTVVVGAEASMTPAWAFTSATNAIAASFMLDANGMWTFASNQQFATANDRNSYSVSGNFSMTGSYTTGAYADINRDGHADMLVESTNYSYITQLMNNGDGTYTSTSPGSSATVGALLWYGAVVSIDFQGDGYVDFVMGDAGGPDSSTFVNNNAGKLTGTSGGGTYTNFVSGSKVGNYNSVIETSGVDLNNDGMVDIAQHTTNGGNIYALSTMFNKGDGTFTWSQNFINTMYSATGSAAANNAVSMTWADFDGDGYMDLYMGMSRAGTGGLLMMNDGKGNLLTGTAVGSEKYNGTVSVAVDWNMDGRMDIIKLANTGQSYMYTNDGLKGVASFTSSKFGSATTSQVSGAALVDYDWDGAQDLLIFRQNGSVTLERNTNAVAPGTAIHLKIVDSQGINVFFGNTVKLYNAAGELVASQVINAQSGIGINDASALVSFYGLNPNETYHAELVRAINGVSSNTTWNGLTAGDGRESYALTADAATGVHAGTLTGTGYNDTFIAEQGTYVYNGGGGWETSSDHQTWSATGGMDVVDFRNSTVGVTVDLGKTGAQNTGFNTATFSNIEGIVGSSHDDVITGNSGNNTFEGGGGNDTFNIGSGGHDTLLYKLLNGSDATGGNGHDVVNGFSVGTWEGTADSDRIDLRELLQGSGYAGDASAHYVNGVAQLGAGAGNIGDYIKVVQNGSSTEIQIDRDDRPRHAAGEPPTGGDLTLVPPGFKSGGIPAAYFYYPAMLAVARHYRLDFSEEHVRVVINQESQSPHHLVLEDMARQLGLALRSVPADVSLIDPWRLPLVVELNDGQMAVLTHMDKHGQLSIQLSGDSGLETVVSREALSQRLKGLFLLRPLNSIPDARVDDYVKPYQKNWFWTLALKDWKRYGDIMLVAMAANVLALAGMIFSMQVYDRVVPSQSVPTLWVLFGGVMLAILFEFTMRMLRVHIADVVGKRADLRISDRVFARALRIKNSARPKSTGSFISQIRELESVRELITSTTIGTVSDIPFFLLFVFILWLIGGPLVFVVLLAIPLLLIPGLLVQRPLAHLSNEGMRESAIRNATLVEAVQSIEDIKLLRAEQRFQNQWNNTNDVAAGVGMKQRWLTSLLMTWTQEVQSIVYAVVLLVGCYLVINGDMTTGALVGTSILASRTIAPLAQISGVLSRWQQAKVARKGLDDLMQRPLDDPEEGKKVHKAHLQGNYQLNYAAFYYDEEEKVNDLDIARLTITAGEKIAVLGRNGSGKSTLLQLLAGMQTPQHGQILLDGISLGQLDTADLRRDMTLLSQQARLFFGSIRDNLTMGRPLASDEEIHRALALSGALGFVQKQKNGLNYLITEGGAGLSGGQRQALLLARTLILQPQILLLDEPTAWLDEISEQQLVANLASWLGNRTLVVATHRIPILQLVDRIIVLDNGPARDDGK</sequence>
<dbReference type="SMART" id="SM00382">
    <property type="entry name" value="AAA"/>
    <property type="match status" value="1"/>
</dbReference>
<dbReference type="InterPro" id="IPR011049">
    <property type="entry name" value="Serralysin-like_metalloprot_C"/>
</dbReference>
<dbReference type="Pfam" id="PF17936">
    <property type="entry name" value="Big_6"/>
    <property type="match status" value="1"/>
</dbReference>
<evidence type="ECO:0000259" key="13">
    <source>
        <dbReference type="PROSITE" id="PS50990"/>
    </source>
</evidence>
<dbReference type="GO" id="GO:0008233">
    <property type="term" value="F:peptidase activity"/>
    <property type="evidence" value="ECO:0007669"/>
    <property type="project" value="InterPro"/>
</dbReference>
<comment type="caution">
    <text evidence="14">The sequence shown here is derived from an EMBL/GenBank/DDBJ whole genome shotgun (WGS) entry which is preliminary data.</text>
</comment>
<dbReference type="GO" id="GO:0006508">
    <property type="term" value="P:proteolysis"/>
    <property type="evidence" value="ECO:0007669"/>
    <property type="project" value="InterPro"/>
</dbReference>
<feature type="transmembrane region" description="Helical" evidence="9">
    <location>
        <begin position="5799"/>
        <end position="5818"/>
    </location>
</feature>
<dbReference type="Gene3D" id="2.60.40.10">
    <property type="entry name" value="Immunoglobulins"/>
    <property type="match status" value="45"/>
</dbReference>
<dbReference type="STRING" id="1245745.A0A0A2VIY5"/>
<dbReference type="Proteomes" id="UP000030106">
    <property type="component" value="Unassembled WGS sequence"/>
</dbReference>
<keyword evidence="7 9" id="KW-1133">Transmembrane helix</keyword>
<evidence type="ECO:0000256" key="4">
    <source>
        <dbReference type="ARBA" id="ARBA00022741"/>
    </source>
</evidence>
<dbReference type="PANTHER" id="PTHR43394">
    <property type="entry name" value="ATP-DEPENDENT PERMEASE MDL1, MITOCHONDRIAL"/>
    <property type="match status" value="1"/>
</dbReference>
<evidence type="ECO:0000256" key="5">
    <source>
        <dbReference type="ARBA" id="ARBA00022801"/>
    </source>
</evidence>
<dbReference type="InterPro" id="IPR027417">
    <property type="entry name" value="P-loop_NTPase"/>
</dbReference>
<evidence type="ECO:0000256" key="6">
    <source>
        <dbReference type="ARBA" id="ARBA00022840"/>
    </source>
</evidence>
<evidence type="ECO:0000256" key="2">
    <source>
        <dbReference type="ARBA" id="ARBA00022692"/>
    </source>
</evidence>
<evidence type="ECO:0000256" key="10">
    <source>
        <dbReference type="SAM" id="SignalP"/>
    </source>
</evidence>
<dbReference type="SUPFAM" id="SSF90123">
    <property type="entry name" value="ABC transporter transmembrane region"/>
    <property type="match status" value="1"/>
</dbReference>
<dbReference type="GO" id="GO:0015562">
    <property type="term" value="F:efflux transmembrane transporter activity"/>
    <property type="evidence" value="ECO:0007669"/>
    <property type="project" value="InterPro"/>
</dbReference>
<dbReference type="SUPFAM" id="SSF52540">
    <property type="entry name" value="P-loop containing nucleoside triphosphate hydrolases"/>
    <property type="match status" value="1"/>
</dbReference>
<dbReference type="InterPro" id="IPR003423">
    <property type="entry name" value="OMP_efflux"/>
</dbReference>
<dbReference type="NCBIfam" id="TIGR01844">
    <property type="entry name" value="type_I_sec_TolC"/>
    <property type="match status" value="1"/>
</dbReference>
<evidence type="ECO:0000313" key="14">
    <source>
        <dbReference type="EMBL" id="KGQ06085.1"/>
    </source>
</evidence>
<dbReference type="PROSITE" id="PS00211">
    <property type="entry name" value="ABC_TRANSPORTER_1"/>
    <property type="match status" value="1"/>
</dbReference>
<keyword evidence="3 10" id="KW-0732">Signal</keyword>
<keyword evidence="5" id="KW-0378">Hydrolase</keyword>
<evidence type="ECO:0000256" key="7">
    <source>
        <dbReference type="ARBA" id="ARBA00022989"/>
    </source>
</evidence>
<dbReference type="NCBIfam" id="NF012196">
    <property type="entry name" value="Ig_like_ice"/>
    <property type="match status" value="28"/>
</dbReference>
<dbReference type="Pfam" id="PF00664">
    <property type="entry name" value="ABC_membrane"/>
    <property type="match status" value="1"/>
</dbReference>
<keyword evidence="4" id="KW-0547">Nucleotide-binding</keyword>
<dbReference type="InterPro" id="IPR003593">
    <property type="entry name" value="AAA+_ATPase"/>
</dbReference>
<evidence type="ECO:0000259" key="12">
    <source>
        <dbReference type="PROSITE" id="PS50929"/>
    </source>
</evidence>
<dbReference type="PROSITE" id="PS50929">
    <property type="entry name" value="ABC_TM1F"/>
    <property type="match status" value="1"/>
</dbReference>
<evidence type="ECO:0000256" key="1">
    <source>
        <dbReference type="ARBA" id="ARBA00004141"/>
    </source>
</evidence>
<dbReference type="InterPro" id="IPR010130">
    <property type="entry name" value="T1SS_OMP_TolC"/>
</dbReference>
<dbReference type="HOGENOM" id="CLU_000054_0_0_1"/>
<feature type="chain" id="PRO_5002006926" evidence="10">
    <location>
        <begin position="17"/>
        <end position="6489"/>
    </location>
</feature>
<dbReference type="InterPro" id="IPR013783">
    <property type="entry name" value="Ig-like_fold"/>
</dbReference>
<name>A0A0A2VIY5_BEABA</name>
<dbReference type="InterPro" id="IPR013517">
    <property type="entry name" value="FG-GAP"/>
</dbReference>
<dbReference type="GO" id="GO:0005524">
    <property type="term" value="F:ATP binding"/>
    <property type="evidence" value="ECO:0007669"/>
    <property type="project" value="UniProtKB-KW"/>
</dbReference>
<dbReference type="Pfam" id="PF02321">
    <property type="entry name" value="OEP"/>
    <property type="match status" value="2"/>
</dbReference>
<feature type="domain" description="Peptidase C39" evidence="13">
    <location>
        <begin position="5797"/>
        <end position="5922"/>
    </location>
</feature>
<dbReference type="CDD" id="cd18587">
    <property type="entry name" value="ABC_6TM_LapB_like"/>
    <property type="match status" value="1"/>
</dbReference>
<dbReference type="PROSITE" id="PS50893">
    <property type="entry name" value="ABC_TRANSPORTER_2"/>
    <property type="match status" value="1"/>
</dbReference>
<dbReference type="SUPFAM" id="SSF69318">
    <property type="entry name" value="Integrin alpha N-terminal domain"/>
    <property type="match status" value="1"/>
</dbReference>
<dbReference type="InterPro" id="IPR049826">
    <property type="entry name" value="Ig-like_ice"/>
</dbReference>
<feature type="transmembrane region" description="Helical" evidence="9">
    <location>
        <begin position="5958"/>
        <end position="5980"/>
    </location>
</feature>
<dbReference type="InterPro" id="IPR028994">
    <property type="entry name" value="Integrin_alpha_N"/>
</dbReference>
<dbReference type="Gene3D" id="1.20.1560.10">
    <property type="entry name" value="ABC transporter type 1, transmembrane domain"/>
    <property type="match status" value="1"/>
</dbReference>
<dbReference type="SUPFAM" id="SSF51120">
    <property type="entry name" value="beta-Roll"/>
    <property type="match status" value="1"/>
</dbReference>
<dbReference type="Gene3D" id="3.90.70.10">
    <property type="entry name" value="Cysteine proteinases"/>
    <property type="match status" value="1"/>
</dbReference>
<dbReference type="InterPro" id="IPR044016">
    <property type="entry name" value="Big_13"/>
</dbReference>
<feature type="domain" description="ABC transporter" evidence="11">
    <location>
        <begin position="6272"/>
        <end position="6489"/>
    </location>
</feature>
<dbReference type="GO" id="GO:0019867">
    <property type="term" value="C:outer membrane"/>
    <property type="evidence" value="ECO:0007669"/>
    <property type="project" value="InterPro"/>
</dbReference>
<dbReference type="InterPro" id="IPR017750">
    <property type="entry name" value="ATPase_T1SS"/>
</dbReference>
<dbReference type="Gene3D" id="1.20.1600.10">
    <property type="entry name" value="Outer membrane efflux proteins (OEP)"/>
    <property type="match status" value="1"/>
</dbReference>
<dbReference type="InterPro" id="IPR005074">
    <property type="entry name" value="Peptidase_C39"/>
</dbReference>
<dbReference type="Pfam" id="PF13517">
    <property type="entry name" value="FG-GAP_3"/>
    <property type="match status" value="3"/>
</dbReference>
<evidence type="ECO:0000256" key="9">
    <source>
        <dbReference type="SAM" id="Phobius"/>
    </source>
</evidence>
<dbReference type="InterPro" id="IPR048051">
    <property type="entry name" value="BapA-like_prefix-like"/>
</dbReference>
<dbReference type="Gene3D" id="3.40.50.300">
    <property type="entry name" value="P-loop containing nucleotide triphosphate hydrolases"/>
    <property type="match status" value="1"/>
</dbReference>
<feature type="signal peptide" evidence="10">
    <location>
        <begin position="1"/>
        <end position="16"/>
    </location>
</feature>
<keyword evidence="2 9" id="KW-0812">Transmembrane</keyword>
<dbReference type="SUPFAM" id="SSF56954">
    <property type="entry name" value="Outer membrane efflux proteins (OEP)"/>
    <property type="match status" value="1"/>
</dbReference>
<organism evidence="14 15">
    <name type="scientific">Beauveria bassiana D1-5</name>
    <dbReference type="NCBI Taxonomy" id="1245745"/>
    <lineage>
        <taxon>Eukaryota</taxon>
        <taxon>Fungi</taxon>
        <taxon>Dikarya</taxon>
        <taxon>Ascomycota</taxon>
        <taxon>Pezizomycotina</taxon>
        <taxon>Sordariomycetes</taxon>
        <taxon>Hypocreomycetidae</taxon>
        <taxon>Hypocreales</taxon>
        <taxon>Cordycipitaceae</taxon>
        <taxon>Beauveria</taxon>
    </lineage>
</organism>
<dbReference type="InterPro" id="IPR039421">
    <property type="entry name" value="Type_1_exporter"/>
</dbReference>
<dbReference type="GO" id="GO:0015421">
    <property type="term" value="F:ABC-type oligopeptide transporter activity"/>
    <property type="evidence" value="ECO:0007669"/>
    <property type="project" value="TreeGrafter"/>
</dbReference>
<evidence type="ECO:0000256" key="8">
    <source>
        <dbReference type="ARBA" id="ARBA00023136"/>
    </source>
</evidence>
<feature type="transmembrane region" description="Helical" evidence="9">
    <location>
        <begin position="5992"/>
        <end position="6012"/>
    </location>
</feature>
<comment type="subcellular location">
    <subcellularLocation>
        <location evidence="1">Membrane</location>
        <topology evidence="1">Multi-pass membrane protein</topology>
    </subcellularLocation>
</comment>
<dbReference type="PROSITE" id="PS50990">
    <property type="entry name" value="PEPTIDASE_C39"/>
    <property type="match status" value="1"/>
</dbReference>
<protein>
    <submittedName>
        <fullName evidence="14">Exotoxin translocation ATP-binding protein PaxB</fullName>
    </submittedName>
</protein>
<gene>
    <name evidence="14" type="ORF">BBAD15_g8595</name>
</gene>
<dbReference type="Pfam" id="PF22783">
    <property type="entry name" value="BapA_N"/>
    <property type="match status" value="1"/>
</dbReference>
<evidence type="ECO:0000313" key="15">
    <source>
        <dbReference type="Proteomes" id="UP000030106"/>
    </source>
</evidence>